<dbReference type="InterPro" id="IPR058240">
    <property type="entry name" value="rSAM_sf"/>
</dbReference>
<dbReference type="InterPro" id="IPR023913">
    <property type="entry name" value="MftC"/>
</dbReference>
<organism evidence="10 11">
    <name type="scientific">Ferrimicrobium acidiphilum</name>
    <dbReference type="NCBI Taxonomy" id="121039"/>
    <lineage>
        <taxon>Bacteria</taxon>
        <taxon>Bacillati</taxon>
        <taxon>Actinomycetota</taxon>
        <taxon>Acidimicrobiia</taxon>
        <taxon>Acidimicrobiales</taxon>
        <taxon>Acidimicrobiaceae</taxon>
        <taxon>Ferrimicrobium</taxon>
    </lineage>
</organism>
<evidence type="ECO:0000256" key="5">
    <source>
        <dbReference type="ARBA" id="ARBA00023004"/>
    </source>
</evidence>
<dbReference type="RefSeq" id="WP_298384974.1">
    <property type="nucleotide sequence ID" value="NZ_JBFSHR010000013.1"/>
</dbReference>
<dbReference type="SFLD" id="SFLDG01385">
    <property type="entry name" value="heme_carboxy_lyase_like"/>
    <property type="match status" value="1"/>
</dbReference>
<proteinExistence type="predicted"/>
<dbReference type="PROSITE" id="PS51918">
    <property type="entry name" value="RADICAL_SAM"/>
    <property type="match status" value="1"/>
</dbReference>
<evidence type="ECO:0000256" key="8">
    <source>
        <dbReference type="SAM" id="MobiDB-lite"/>
    </source>
</evidence>
<evidence type="ECO:0000256" key="7">
    <source>
        <dbReference type="ARBA" id="ARBA00023239"/>
    </source>
</evidence>
<keyword evidence="7" id="KW-0456">Lyase</keyword>
<dbReference type="PANTHER" id="PTHR11228:SF7">
    <property type="entry name" value="PQQA PEPTIDE CYCLASE"/>
    <property type="match status" value="1"/>
</dbReference>
<dbReference type="SFLD" id="SFLDG01067">
    <property type="entry name" value="SPASM/twitch_domain_containing"/>
    <property type="match status" value="1"/>
</dbReference>
<dbReference type="NCBIfam" id="TIGR04085">
    <property type="entry name" value="rSAM_more_4Fe4S"/>
    <property type="match status" value="1"/>
</dbReference>
<dbReference type="CDD" id="cd01335">
    <property type="entry name" value="Radical_SAM"/>
    <property type="match status" value="1"/>
</dbReference>
<keyword evidence="11" id="KW-1185">Reference proteome</keyword>
<dbReference type="InterPro" id="IPR017200">
    <property type="entry name" value="PqqE-like"/>
</dbReference>
<keyword evidence="5" id="KW-0408">Iron</keyword>
<dbReference type="PIRSF" id="PIRSF037420">
    <property type="entry name" value="PQQ_syn_pqqE"/>
    <property type="match status" value="1"/>
</dbReference>
<evidence type="ECO:0000256" key="3">
    <source>
        <dbReference type="ARBA" id="ARBA00022691"/>
    </source>
</evidence>
<dbReference type="SFLD" id="SFLDG01386">
    <property type="entry name" value="main_SPASM_domain-containing"/>
    <property type="match status" value="1"/>
</dbReference>
<dbReference type="CDD" id="cd21123">
    <property type="entry name" value="SPASM_MftC-like"/>
    <property type="match status" value="1"/>
</dbReference>
<dbReference type="SFLD" id="SFLDS00029">
    <property type="entry name" value="Radical_SAM"/>
    <property type="match status" value="1"/>
</dbReference>
<keyword evidence="2" id="KW-0004">4Fe-4S</keyword>
<accession>A0ABV3Y1Z6</accession>
<dbReference type="Proteomes" id="UP001560267">
    <property type="component" value="Unassembled WGS sequence"/>
</dbReference>
<dbReference type="SUPFAM" id="SSF102114">
    <property type="entry name" value="Radical SAM enzymes"/>
    <property type="match status" value="1"/>
</dbReference>
<dbReference type="Pfam" id="PF13186">
    <property type="entry name" value="SPASM"/>
    <property type="match status" value="1"/>
</dbReference>
<gene>
    <name evidence="10" type="primary">mftC</name>
    <name evidence="10" type="ORF">AB6A68_05490</name>
</gene>
<evidence type="ECO:0000313" key="11">
    <source>
        <dbReference type="Proteomes" id="UP001560267"/>
    </source>
</evidence>
<dbReference type="Pfam" id="PF04055">
    <property type="entry name" value="Radical_SAM"/>
    <property type="match status" value="1"/>
</dbReference>
<keyword evidence="6" id="KW-0411">Iron-sulfur</keyword>
<protein>
    <submittedName>
        <fullName evidence="10">Mycofactocin radical SAM maturase</fullName>
    </submittedName>
</protein>
<dbReference type="InterPro" id="IPR050377">
    <property type="entry name" value="Radical_SAM_PqqE_MftC-like"/>
</dbReference>
<evidence type="ECO:0000256" key="6">
    <source>
        <dbReference type="ARBA" id="ARBA00023014"/>
    </source>
</evidence>
<dbReference type="SFLD" id="SFLDF00316">
    <property type="entry name" value="C-terminal_tyrosine_decarboxyl"/>
    <property type="match status" value="1"/>
</dbReference>
<dbReference type="NCBIfam" id="TIGR03962">
    <property type="entry name" value="mycofact_rSAM"/>
    <property type="match status" value="1"/>
</dbReference>
<dbReference type="PANTHER" id="PTHR11228">
    <property type="entry name" value="RADICAL SAM DOMAIN PROTEIN"/>
    <property type="match status" value="1"/>
</dbReference>
<dbReference type="InterPro" id="IPR023885">
    <property type="entry name" value="4Fe4S-binding_SPASM_dom"/>
</dbReference>
<keyword evidence="4" id="KW-0479">Metal-binding</keyword>
<feature type="region of interest" description="Disordered" evidence="8">
    <location>
        <begin position="355"/>
        <end position="382"/>
    </location>
</feature>
<evidence type="ECO:0000256" key="2">
    <source>
        <dbReference type="ARBA" id="ARBA00022485"/>
    </source>
</evidence>
<dbReference type="InterPro" id="IPR013785">
    <property type="entry name" value="Aldolase_TIM"/>
</dbReference>
<dbReference type="Gene3D" id="3.20.20.70">
    <property type="entry name" value="Aldolase class I"/>
    <property type="match status" value="1"/>
</dbReference>
<name>A0ABV3Y1Z6_9ACTN</name>
<comment type="cofactor">
    <cofactor evidence="1">
        <name>[4Fe-4S] cluster</name>
        <dbReference type="ChEBI" id="CHEBI:49883"/>
    </cofactor>
</comment>
<evidence type="ECO:0000313" key="10">
    <source>
        <dbReference type="EMBL" id="MEX6429290.1"/>
    </source>
</evidence>
<dbReference type="InterPro" id="IPR007197">
    <property type="entry name" value="rSAM"/>
</dbReference>
<feature type="domain" description="Radical SAM core" evidence="9">
    <location>
        <begin position="12"/>
        <end position="225"/>
    </location>
</feature>
<evidence type="ECO:0000256" key="4">
    <source>
        <dbReference type="ARBA" id="ARBA00022723"/>
    </source>
</evidence>
<sequence length="382" mass="42073">MTNIRDQLIEGLSSPLCLTWELTWACNLSCRHCLSASGIRDEHELNLAQCRRLLDDLRRMQVFYLNIGGGEPMMHPSFFEIVEYADSLGIGVKFSTNGTRLNRAAARRIAALSYCNVQVSLDGSDPAANDAIRGAGSFRRAIIALENLADAHVRGTKVSVVVTNRSIDHLDELRALAGRYGARLRLTRLRPSGRAQECYEELALDDEQQRYLYDYLRAHPEIQTADSFFHLNGLGEPLPGLNFCGAGRVVCLIDPVGDVYACPFTIHPDFLAGSVKSDSFMTIWRESKLFMDLRAEAPANGCQSCSAYSRCHGGCLAAKFFTGRPLDGADPSCVMTTTSNRVSVSAPVRVSDHSRHAFGRHDKRGATIKQEPTRPCLGGTRS</sequence>
<comment type="caution">
    <text evidence="10">The sequence shown here is derived from an EMBL/GenBank/DDBJ whole genome shotgun (WGS) entry which is preliminary data.</text>
</comment>
<dbReference type="InterPro" id="IPR034480">
    <property type="entry name" value="Heme_synthase-like"/>
</dbReference>
<dbReference type="EMBL" id="JBFSHR010000013">
    <property type="protein sequence ID" value="MEX6429290.1"/>
    <property type="molecule type" value="Genomic_DNA"/>
</dbReference>
<reference evidence="10 11" key="1">
    <citation type="submission" date="2024-07" db="EMBL/GenBank/DDBJ databases">
        <title>Draft Genome Sequence of Ferrimicrobium acidiphilum Strain YE2023, Isolated from a Pulp of Bioleach Reactor.</title>
        <authorList>
            <person name="Elkina Y.A."/>
            <person name="Bulaeva A.G."/>
            <person name="Beletsky A.V."/>
            <person name="Mardanov A.V."/>
        </authorList>
    </citation>
    <scope>NUCLEOTIDE SEQUENCE [LARGE SCALE GENOMIC DNA]</scope>
    <source>
        <strain evidence="10 11">YE2023</strain>
    </source>
</reference>
<evidence type="ECO:0000259" key="9">
    <source>
        <dbReference type="PROSITE" id="PS51918"/>
    </source>
</evidence>
<evidence type="ECO:0000256" key="1">
    <source>
        <dbReference type="ARBA" id="ARBA00001966"/>
    </source>
</evidence>
<keyword evidence="3" id="KW-0949">S-adenosyl-L-methionine</keyword>